<dbReference type="OrthoDB" id="9806180at2"/>
<protein>
    <submittedName>
        <fullName evidence="3">Alpha/beta hydrolase</fullName>
    </submittedName>
</protein>
<dbReference type="InterPro" id="IPR013094">
    <property type="entry name" value="AB_hydrolase_3"/>
</dbReference>
<accession>A0A5B9DTH0</accession>
<keyword evidence="1 3" id="KW-0378">Hydrolase</keyword>
<dbReference type="Gene3D" id="3.40.50.1820">
    <property type="entry name" value="alpha/beta hydrolase"/>
    <property type="match status" value="1"/>
</dbReference>
<evidence type="ECO:0000259" key="2">
    <source>
        <dbReference type="Pfam" id="PF07859"/>
    </source>
</evidence>
<dbReference type="GO" id="GO:0016787">
    <property type="term" value="F:hydrolase activity"/>
    <property type="evidence" value="ECO:0007669"/>
    <property type="project" value="UniProtKB-KW"/>
</dbReference>
<dbReference type="PANTHER" id="PTHR48081:SF8">
    <property type="entry name" value="ALPHA_BETA HYDROLASE FOLD-3 DOMAIN-CONTAINING PROTEIN-RELATED"/>
    <property type="match status" value="1"/>
</dbReference>
<dbReference type="PANTHER" id="PTHR48081">
    <property type="entry name" value="AB HYDROLASE SUPERFAMILY PROTEIN C4A8.06C"/>
    <property type="match status" value="1"/>
</dbReference>
<dbReference type="KEGG" id="yti:FNA67_08940"/>
<keyword evidence="4" id="KW-1185">Reference proteome</keyword>
<proteinExistence type="predicted"/>
<dbReference type="InterPro" id="IPR050300">
    <property type="entry name" value="GDXG_lipolytic_enzyme"/>
</dbReference>
<name>A0A5B9DTH0_9HYPH</name>
<dbReference type="InterPro" id="IPR029058">
    <property type="entry name" value="AB_hydrolase_fold"/>
</dbReference>
<reference evidence="3 4" key="1">
    <citation type="journal article" date="2015" name="Int. J. Syst. Evol. Microbiol.">
        <title>Youhaiella tibetensis gen. nov., sp. nov., isolated from subsurface sediment.</title>
        <authorList>
            <person name="Wang Y.X."/>
            <person name="Huang F.Q."/>
            <person name="Nogi Y."/>
            <person name="Pang S.J."/>
            <person name="Wang P.K."/>
            <person name="Lv J."/>
        </authorList>
    </citation>
    <scope>NUCLEOTIDE SEQUENCE [LARGE SCALE GENOMIC DNA]</scope>
    <source>
        <strain evidence="4">fig4</strain>
    </source>
</reference>
<dbReference type="Proteomes" id="UP000321062">
    <property type="component" value="Chromosome"/>
</dbReference>
<dbReference type="SUPFAM" id="SSF53474">
    <property type="entry name" value="alpha/beta-Hydrolases"/>
    <property type="match status" value="1"/>
</dbReference>
<evidence type="ECO:0000256" key="1">
    <source>
        <dbReference type="ARBA" id="ARBA00022801"/>
    </source>
</evidence>
<sequence length="328" mass="34471">MTDTSLRSVPVDPELVPIHRAVAGPDVPVLTAQTIASSRAAMIETWPSVAEMLGDLPIDVSEHLAPGPAGAPDIAITVLRPRNQAASPVPGFLNIHGGGMMVGHRTMDVPRLADLVMELGAVAATVEYRLAPEHPHPAPVEDCHAALVWFAANASAFGIDPARIVVMGGSAGGGLSAGVALMARDRKSVDLAGQLLLCPMIDDRNVTVSSHQFVSETTWTRGTNELGWSSLLGAAKGTDAASPYAAPTRASDLSGLAPAYIEAGSAEVFRDENVDYATRIWAVGGEAELHIWSGGFHGFDIYAPQTELTRAALAARLSWLRRILGKRA</sequence>
<dbReference type="AlphaFoldDB" id="A0A5B9DTH0"/>
<dbReference type="EMBL" id="CP041690">
    <property type="protein sequence ID" value="QEE22750.1"/>
    <property type="molecule type" value="Genomic_DNA"/>
</dbReference>
<feature type="domain" description="Alpha/beta hydrolase fold-3" evidence="2">
    <location>
        <begin position="93"/>
        <end position="299"/>
    </location>
</feature>
<dbReference type="Pfam" id="PF07859">
    <property type="entry name" value="Abhydrolase_3"/>
    <property type="match status" value="1"/>
</dbReference>
<evidence type="ECO:0000313" key="3">
    <source>
        <dbReference type="EMBL" id="QEE22750.1"/>
    </source>
</evidence>
<gene>
    <name evidence="3" type="ORF">FNA67_08940</name>
</gene>
<evidence type="ECO:0000313" key="4">
    <source>
        <dbReference type="Proteomes" id="UP000321062"/>
    </source>
</evidence>
<organism evidence="3 4">
    <name type="scientific">Paradevosia tibetensis</name>
    <dbReference type="NCBI Taxonomy" id="1447062"/>
    <lineage>
        <taxon>Bacteria</taxon>
        <taxon>Pseudomonadati</taxon>
        <taxon>Pseudomonadota</taxon>
        <taxon>Alphaproteobacteria</taxon>
        <taxon>Hyphomicrobiales</taxon>
        <taxon>Devosiaceae</taxon>
        <taxon>Paradevosia</taxon>
    </lineage>
</organism>